<keyword evidence="1" id="KW-0732">Signal</keyword>
<proteinExistence type="predicted"/>
<evidence type="ECO:0000256" key="1">
    <source>
        <dbReference type="SAM" id="SignalP"/>
    </source>
</evidence>
<dbReference type="AlphaFoldDB" id="A0A7W7I3X6"/>
<feature type="chain" id="PRO_5038908935" description="Small secreted protein" evidence="1">
    <location>
        <begin position="28"/>
        <end position="175"/>
    </location>
</feature>
<feature type="signal peptide" evidence="1">
    <location>
        <begin position="1"/>
        <end position="27"/>
    </location>
</feature>
<gene>
    <name evidence="2" type="ORF">BJ971_006500</name>
</gene>
<dbReference type="Proteomes" id="UP000578112">
    <property type="component" value="Unassembled WGS sequence"/>
</dbReference>
<evidence type="ECO:0000313" key="2">
    <source>
        <dbReference type="EMBL" id="MBB4765944.1"/>
    </source>
</evidence>
<comment type="caution">
    <text evidence="2">The sequence shown here is derived from an EMBL/GenBank/DDBJ whole genome shotgun (WGS) entry which is preliminary data.</text>
</comment>
<reference evidence="2 3" key="1">
    <citation type="submission" date="2020-08" db="EMBL/GenBank/DDBJ databases">
        <title>Sequencing the genomes of 1000 actinobacteria strains.</title>
        <authorList>
            <person name="Klenk H.-P."/>
        </authorList>
    </citation>
    <scope>NUCLEOTIDE SEQUENCE [LARGE SCALE GENOMIC DNA]</scope>
    <source>
        <strain evidence="2 3">DSM 43149</strain>
    </source>
</reference>
<organism evidence="2 3">
    <name type="scientific">Actinoplanes digitatis</name>
    <dbReference type="NCBI Taxonomy" id="1868"/>
    <lineage>
        <taxon>Bacteria</taxon>
        <taxon>Bacillati</taxon>
        <taxon>Actinomycetota</taxon>
        <taxon>Actinomycetes</taxon>
        <taxon>Micromonosporales</taxon>
        <taxon>Micromonosporaceae</taxon>
        <taxon>Actinoplanes</taxon>
    </lineage>
</organism>
<dbReference type="EMBL" id="JACHNH010000001">
    <property type="protein sequence ID" value="MBB4765944.1"/>
    <property type="molecule type" value="Genomic_DNA"/>
</dbReference>
<evidence type="ECO:0008006" key="4">
    <source>
        <dbReference type="Google" id="ProtNLM"/>
    </source>
</evidence>
<accession>A0A7W7I3X6</accession>
<dbReference type="PROSITE" id="PS51257">
    <property type="entry name" value="PROKAR_LIPOPROTEIN"/>
    <property type="match status" value="1"/>
</dbReference>
<evidence type="ECO:0000313" key="3">
    <source>
        <dbReference type="Proteomes" id="UP000578112"/>
    </source>
</evidence>
<keyword evidence="3" id="KW-1185">Reference proteome</keyword>
<sequence length="175" mass="17490">MRRLLSVTAVSGALLLLGTGCSSGKSAENATAAPVPAVSGPAASGPAAGASAGAALPGEADAALSGNSEAICQQAAKTGGDAAKNFAQDLTLLIEAESSQDKDSVIKAKQKTARDVENYSFALKDMSKLAADPKLKAALADMGSQVTALKGDVRKVDSEQLTKLQKTLDKACGNG</sequence>
<name>A0A7W7I3X6_9ACTN</name>
<protein>
    <recommendedName>
        <fullName evidence="4">Small secreted protein</fullName>
    </recommendedName>
</protein>
<dbReference type="RefSeq" id="WP_184996935.1">
    <property type="nucleotide sequence ID" value="NZ_BOMK01000021.1"/>
</dbReference>